<accession>A0AAP9Y561</accession>
<evidence type="ECO:0000313" key="3">
    <source>
        <dbReference type="Proteomes" id="UP000594892"/>
    </source>
</evidence>
<keyword evidence="2" id="KW-0614">Plasmid</keyword>
<name>A0AAP9Y561_BURGL</name>
<proteinExistence type="predicted"/>
<gene>
    <name evidence="2" type="ORF">I6H06_29915</name>
</gene>
<dbReference type="InterPro" id="IPR010927">
    <property type="entry name" value="T4SS_TraH"/>
</dbReference>
<dbReference type="Pfam" id="PF06122">
    <property type="entry name" value="TraH"/>
    <property type="match status" value="1"/>
</dbReference>
<dbReference type="AlphaFoldDB" id="A0AAP9Y561"/>
<sequence>MKPSRWVAALVAGVIAASPIASDAMSMQQVFDSINSMGNVSSPRVLQGETMNMYSGGSVFMRTPHKTYQLASVTAPSWGAGCGGIDLFTGGFSFINKEQFVALLRNIGSNALGYAFKLALQNLCPTCDNVMQSLQAIAKDINRMNIDSCQAAEGVVNAVTPDTWKKEQANLADTAGPFMNLYSDMTDAWSNTSNNATQAAATINTATAQNPNLAAKQPYGNVTWQALLQLPDLSTSDREFLMSLVGTVIFPAPSDSNGTEVNPIFLPRIGSVTVEELVGNDPASATTDTIQLYQCDETTKCLNPSTQEVQFTTFRSLVQAKLQRIVDAVATRSPLADPTDTFQFLSMTDLPVYKMIAVGTRLNNSSVADQMLATYQSLMAAKYAEAYIRGSAEDLRRAIARYSTVSTSTSLLNQTTRINESIDSVEREARDVVMEAFRQTSNAWALVEELQSMERAIHSSISPSLRNSLAFGQTLTSGSTQ</sequence>
<dbReference type="GeneID" id="45693359"/>
<feature type="chain" id="PRO_5043032519" evidence="1">
    <location>
        <begin position="24"/>
        <end position="481"/>
    </location>
</feature>
<keyword evidence="1" id="KW-0732">Signal</keyword>
<reference evidence="2 3" key="1">
    <citation type="submission" date="2020-12" db="EMBL/GenBank/DDBJ databases">
        <title>FDA dAtabase for Regulatory Grade micrObial Sequences (FDA-ARGOS): Supporting development and validation of Infectious Disease Dx tests.</title>
        <authorList>
            <person name="Minogue T."/>
            <person name="Wolcott M."/>
            <person name="Wasieloski L."/>
            <person name="Aguilar W."/>
            <person name="Moore D."/>
            <person name="Jaissle J."/>
            <person name="Tallon L."/>
            <person name="Sadzewicz L."/>
            <person name="Zhao X."/>
            <person name="Boylan J."/>
            <person name="Ott S."/>
            <person name="Bowen H."/>
            <person name="Vavikolanu K."/>
            <person name="Mehta A."/>
            <person name="Aluvathingal J."/>
            <person name="Nadendla S."/>
            <person name="Yan Y."/>
            <person name="Sichtig H."/>
        </authorList>
    </citation>
    <scope>NUCLEOTIDE SEQUENCE [LARGE SCALE GENOMIC DNA]</scope>
    <source>
        <strain evidence="2 3">FDAARGOS_949</strain>
        <plasmid evidence="2 3">unnamed2</plasmid>
    </source>
</reference>
<feature type="signal peptide" evidence="1">
    <location>
        <begin position="1"/>
        <end position="23"/>
    </location>
</feature>
<dbReference type="EMBL" id="CP065603">
    <property type="protein sequence ID" value="QPQ94821.1"/>
    <property type="molecule type" value="Genomic_DNA"/>
</dbReference>
<protein>
    <submittedName>
        <fullName evidence="2">Conjugal transfer protein TraH</fullName>
    </submittedName>
</protein>
<organism evidence="2 3">
    <name type="scientific">Burkholderia glumae</name>
    <name type="common">Pseudomonas glumae</name>
    <dbReference type="NCBI Taxonomy" id="337"/>
    <lineage>
        <taxon>Bacteria</taxon>
        <taxon>Pseudomonadati</taxon>
        <taxon>Pseudomonadota</taxon>
        <taxon>Betaproteobacteria</taxon>
        <taxon>Burkholderiales</taxon>
        <taxon>Burkholderiaceae</taxon>
        <taxon>Burkholderia</taxon>
    </lineage>
</organism>
<dbReference type="Proteomes" id="UP000594892">
    <property type="component" value="Plasmid unnamed2"/>
</dbReference>
<dbReference type="RefSeq" id="WP_045678691.1">
    <property type="nucleotide sequence ID" value="NZ_CP065603.1"/>
</dbReference>
<evidence type="ECO:0000256" key="1">
    <source>
        <dbReference type="SAM" id="SignalP"/>
    </source>
</evidence>
<evidence type="ECO:0000313" key="2">
    <source>
        <dbReference type="EMBL" id="QPQ94821.1"/>
    </source>
</evidence>
<geneLocation type="plasmid" evidence="2 3">
    <name>unnamed2</name>
</geneLocation>